<accession>A0A4P1R2B2</accession>
<feature type="domain" description="GH16" evidence="6">
    <location>
        <begin position="1"/>
        <end position="209"/>
    </location>
</feature>
<keyword evidence="8" id="KW-1185">Reference proteome</keyword>
<dbReference type="NCBIfam" id="TIGR01569">
    <property type="entry name" value="A_tha_TIGR01569"/>
    <property type="match status" value="1"/>
</dbReference>
<organism evidence="7 8">
    <name type="scientific">Lupinus angustifolius</name>
    <name type="common">Narrow-leaved blue lupine</name>
    <dbReference type="NCBI Taxonomy" id="3871"/>
    <lineage>
        <taxon>Eukaryota</taxon>
        <taxon>Viridiplantae</taxon>
        <taxon>Streptophyta</taxon>
        <taxon>Embryophyta</taxon>
        <taxon>Tracheophyta</taxon>
        <taxon>Spermatophyta</taxon>
        <taxon>Magnoliopsida</taxon>
        <taxon>eudicotyledons</taxon>
        <taxon>Gunneridae</taxon>
        <taxon>Pentapetalae</taxon>
        <taxon>rosids</taxon>
        <taxon>fabids</taxon>
        <taxon>Fabales</taxon>
        <taxon>Fabaceae</taxon>
        <taxon>Papilionoideae</taxon>
        <taxon>50 kb inversion clade</taxon>
        <taxon>genistoids sensu lato</taxon>
        <taxon>core genistoids</taxon>
        <taxon>Genisteae</taxon>
        <taxon>Lupinus</taxon>
    </lineage>
</organism>
<dbReference type="STRING" id="3871.A0A4P1R2B2"/>
<name>A0A4P1R2B2_LUPAN</name>
<reference evidence="7 8" key="1">
    <citation type="journal article" date="2017" name="Plant Biotechnol. J.">
        <title>A comprehensive draft genome sequence for lupin (Lupinus angustifolius), an emerging health food: insights into plant-microbe interactions and legume evolution.</title>
        <authorList>
            <person name="Hane J.K."/>
            <person name="Ming Y."/>
            <person name="Kamphuis L.G."/>
            <person name="Nelson M.N."/>
            <person name="Garg G."/>
            <person name="Atkins C.A."/>
            <person name="Bayer P.E."/>
            <person name="Bravo A."/>
            <person name="Bringans S."/>
            <person name="Cannon S."/>
            <person name="Edwards D."/>
            <person name="Foley R."/>
            <person name="Gao L.L."/>
            <person name="Harrison M.J."/>
            <person name="Huang W."/>
            <person name="Hurgobin B."/>
            <person name="Li S."/>
            <person name="Liu C.W."/>
            <person name="McGrath A."/>
            <person name="Morahan G."/>
            <person name="Murray J."/>
            <person name="Weller J."/>
            <person name="Jian J."/>
            <person name="Singh K.B."/>
        </authorList>
    </citation>
    <scope>NUCLEOTIDE SEQUENCE [LARGE SCALE GENOMIC DNA]</scope>
    <source>
        <strain evidence="8">cv. Tanjil</strain>
        <tissue evidence="7">Whole plant</tissue>
    </source>
</reference>
<feature type="active site" description="Nucleophile" evidence="4">
    <location>
        <position position="93"/>
    </location>
</feature>
<evidence type="ECO:0000313" key="7">
    <source>
        <dbReference type="EMBL" id="OIV99802.1"/>
    </source>
</evidence>
<gene>
    <name evidence="7" type="ORF">TanjilG_26140</name>
</gene>
<keyword evidence="1" id="KW-0378">Hydrolase</keyword>
<dbReference type="Gramene" id="OIV99802">
    <property type="protein sequence ID" value="OIV99802"/>
    <property type="gene ID" value="TanjilG_26140"/>
</dbReference>
<evidence type="ECO:0000256" key="1">
    <source>
        <dbReference type="ARBA" id="ARBA00022801"/>
    </source>
</evidence>
<evidence type="ECO:0000256" key="3">
    <source>
        <dbReference type="ARBA" id="ARBA00023295"/>
    </source>
</evidence>
<keyword evidence="3" id="KW-0326">Glycosidase</keyword>
<dbReference type="PROSITE" id="PS51762">
    <property type="entry name" value="GH16_2"/>
    <property type="match status" value="1"/>
</dbReference>
<keyword evidence="2" id="KW-0464">Manganese</keyword>
<dbReference type="Pfam" id="PF00722">
    <property type="entry name" value="Glyco_hydro_16"/>
    <property type="match status" value="1"/>
</dbReference>
<dbReference type="PRINTS" id="PR00737">
    <property type="entry name" value="GLHYDRLASE16"/>
</dbReference>
<dbReference type="InterPro" id="IPR013320">
    <property type="entry name" value="ConA-like_dom_sf"/>
</dbReference>
<evidence type="ECO:0000313" key="8">
    <source>
        <dbReference type="Proteomes" id="UP000188354"/>
    </source>
</evidence>
<dbReference type="SUPFAM" id="SSF49899">
    <property type="entry name" value="Concanavalin A-like lectins/glucanases"/>
    <property type="match status" value="1"/>
</dbReference>
<feature type="active site" description="Proton donor" evidence="4">
    <location>
        <position position="97"/>
    </location>
</feature>
<dbReference type="EMBL" id="CM007372">
    <property type="protein sequence ID" value="OIV99802.1"/>
    <property type="molecule type" value="Genomic_DNA"/>
</dbReference>
<evidence type="ECO:0000259" key="6">
    <source>
        <dbReference type="PROSITE" id="PS51762"/>
    </source>
</evidence>
<keyword evidence="5" id="KW-1133">Transmembrane helix</keyword>
<evidence type="ECO:0000256" key="5">
    <source>
        <dbReference type="SAM" id="Phobius"/>
    </source>
</evidence>
<dbReference type="InterPro" id="IPR008264">
    <property type="entry name" value="Beta_glucanase"/>
</dbReference>
<dbReference type="InterPro" id="IPR006459">
    <property type="entry name" value="CASP/CASPL"/>
</dbReference>
<dbReference type="PROSITE" id="PS01034">
    <property type="entry name" value="GH16_1"/>
    <property type="match status" value="1"/>
</dbReference>
<dbReference type="InterPro" id="IPR008263">
    <property type="entry name" value="GH16_AS"/>
</dbReference>
<dbReference type="GO" id="GO:0005975">
    <property type="term" value="P:carbohydrate metabolic process"/>
    <property type="evidence" value="ECO:0007669"/>
    <property type="project" value="InterPro"/>
</dbReference>
<keyword evidence="5" id="KW-0812">Transmembrane</keyword>
<feature type="transmembrane region" description="Helical" evidence="5">
    <location>
        <begin position="284"/>
        <end position="307"/>
    </location>
</feature>
<evidence type="ECO:0000256" key="2">
    <source>
        <dbReference type="ARBA" id="ARBA00023211"/>
    </source>
</evidence>
<dbReference type="InterPro" id="IPR044791">
    <property type="entry name" value="Beta-glucanase/XTH"/>
</dbReference>
<dbReference type="Gene3D" id="2.60.120.200">
    <property type="match status" value="1"/>
</dbReference>
<dbReference type="Proteomes" id="UP000188354">
    <property type="component" value="Chromosome LG12"/>
</dbReference>
<sequence>MQTFLIFTPSMVAFAGINLYQHVDITWGDGRGKIVNNGQLLTLSLDSASGSGFQSKNEFLYSKIDTEIKLVPGNSAGTVTAYYLRSEGLSWDELDFEFLGNLSGDPYIVHTNVYTQGKGNREQQFYLWFDPTADFHTYSIHWSPVNVVFYVDGKPIREFKNLEGAAFLVAFDTQTKVIVLTIEKKATYKDVNALKILVYITSVSAGYNMLQLCKHAAWTYSGSEFKGSYISVAWISLLLDQMAVYITFASNSAALEGSVLAITGSQTFEWLKVCNRFTRFCFQIGGAVFCGYVASILMALISTISAYKVFRMYLPKLYTVSE</sequence>
<dbReference type="GO" id="GO:0004553">
    <property type="term" value="F:hydrolase activity, hydrolyzing O-glycosyl compounds"/>
    <property type="evidence" value="ECO:0007669"/>
    <property type="project" value="InterPro"/>
</dbReference>
<dbReference type="AlphaFoldDB" id="A0A4P1R2B2"/>
<evidence type="ECO:0000256" key="4">
    <source>
        <dbReference type="PIRSR" id="PIRSR608264-1"/>
    </source>
</evidence>
<dbReference type="GO" id="GO:0005886">
    <property type="term" value="C:plasma membrane"/>
    <property type="evidence" value="ECO:0007669"/>
    <property type="project" value="UniProtKB-SubCell"/>
</dbReference>
<keyword evidence="5" id="KW-0472">Membrane</keyword>
<proteinExistence type="predicted"/>
<protein>
    <recommendedName>
        <fullName evidence="6">GH16 domain-containing protein</fullName>
    </recommendedName>
</protein>
<dbReference type="PANTHER" id="PTHR31062">
    <property type="entry name" value="XYLOGLUCAN ENDOTRANSGLUCOSYLASE/HYDROLASE PROTEIN 8-RELATED"/>
    <property type="match status" value="1"/>
</dbReference>
<dbReference type="InterPro" id="IPR000757">
    <property type="entry name" value="Beta-glucanase-like"/>
</dbReference>